<comment type="catalytic activity">
    <reaction evidence="1 10">
        <text>(2R,3S)-3-isopropylmalate = (2S)-2-isopropylmalate</text>
        <dbReference type="Rhea" id="RHEA:32287"/>
        <dbReference type="ChEBI" id="CHEBI:1178"/>
        <dbReference type="ChEBI" id="CHEBI:35121"/>
        <dbReference type="EC" id="4.2.1.33"/>
    </reaction>
</comment>
<dbReference type="FunFam" id="3.20.19.10:FF:000003">
    <property type="entry name" value="3-isopropylmalate dehydratase small subunit"/>
    <property type="match status" value="1"/>
</dbReference>
<feature type="domain" description="Aconitase A/isopropylmalate dehydratase small subunit swivel" evidence="11">
    <location>
        <begin position="11"/>
        <end position="128"/>
    </location>
</feature>
<comment type="similarity">
    <text evidence="4 10">Belongs to the LeuD family. LeuD type 1 subfamily.</text>
</comment>
<reference evidence="13" key="1">
    <citation type="submission" date="2016-11" db="EMBL/GenBank/DDBJ databases">
        <authorList>
            <person name="Varghese N."/>
            <person name="Submissions S."/>
        </authorList>
    </citation>
    <scope>NUCLEOTIDE SEQUENCE [LARGE SCALE GENOMIC DNA]</scope>
    <source>
        <strain evidence="13">CGMCC 1.8995</strain>
    </source>
</reference>
<evidence type="ECO:0000256" key="5">
    <source>
        <dbReference type="ARBA" id="ARBA00011271"/>
    </source>
</evidence>
<comment type="pathway">
    <text evidence="3 10">Amino-acid biosynthesis; L-leucine biosynthesis; L-leucine from 3-methyl-2-oxobutanoate: step 2/4.</text>
</comment>
<accession>A0A1M5LG03</accession>
<dbReference type="GO" id="GO:0009316">
    <property type="term" value="C:3-isopropylmalate dehydratase complex"/>
    <property type="evidence" value="ECO:0007669"/>
    <property type="project" value="InterPro"/>
</dbReference>
<organism evidence="12 13">
    <name type="scientific">Marisediminitalea aggregata</name>
    <dbReference type="NCBI Taxonomy" id="634436"/>
    <lineage>
        <taxon>Bacteria</taxon>
        <taxon>Pseudomonadati</taxon>
        <taxon>Pseudomonadota</taxon>
        <taxon>Gammaproteobacteria</taxon>
        <taxon>Alteromonadales</taxon>
        <taxon>Alteromonadaceae</taxon>
        <taxon>Marisediminitalea</taxon>
    </lineage>
</organism>
<dbReference type="OrthoDB" id="9777465at2"/>
<dbReference type="GO" id="GO:0003861">
    <property type="term" value="F:3-isopropylmalate dehydratase activity"/>
    <property type="evidence" value="ECO:0007669"/>
    <property type="project" value="UniProtKB-UniRule"/>
</dbReference>
<proteinExistence type="inferred from homology"/>
<dbReference type="InterPro" id="IPR000573">
    <property type="entry name" value="AconitaseA/IPMdHydase_ssu_swvl"/>
</dbReference>
<evidence type="ECO:0000256" key="6">
    <source>
        <dbReference type="ARBA" id="ARBA00022430"/>
    </source>
</evidence>
<dbReference type="UniPathway" id="UPA00048">
    <property type="reaction ID" value="UER00071"/>
</dbReference>
<evidence type="ECO:0000256" key="10">
    <source>
        <dbReference type="HAMAP-Rule" id="MF_01031"/>
    </source>
</evidence>
<protein>
    <recommendedName>
        <fullName evidence="10">3-isopropylmalate dehydratase small subunit</fullName>
        <ecNumber evidence="10">4.2.1.33</ecNumber>
    </recommendedName>
    <alternativeName>
        <fullName evidence="10">Alpha-IPM isomerase</fullName>
        <shortName evidence="10">IPMI</shortName>
    </alternativeName>
    <alternativeName>
        <fullName evidence="10">Isopropylmalate isomerase</fullName>
    </alternativeName>
</protein>
<dbReference type="STRING" id="634436.SAMN05216361_2647"/>
<dbReference type="HAMAP" id="MF_01031">
    <property type="entry name" value="LeuD_type1"/>
    <property type="match status" value="1"/>
</dbReference>
<dbReference type="InterPro" id="IPR004431">
    <property type="entry name" value="3-IsopropMal_deHydase_ssu"/>
</dbReference>
<name>A0A1M5LG03_9ALTE</name>
<dbReference type="Pfam" id="PF00694">
    <property type="entry name" value="Aconitase_C"/>
    <property type="match status" value="1"/>
</dbReference>
<sequence length="203" mass="22227">MSESTTGINVLTGTACPLDQANVDTDQIIPKQFLTSVSRAGFGKHLFHDWRYLDLEEKEPNPEFVLNKPEHAGATILLSRENFGCGSSREHAPWALTDFGFKAVIATSFADIFYGNCMNNQLLPIALTSEQMDSLFAAVAADATAEIAIDLPAQTVTVGEQSWTFDIAEHHKNNLVKGLDAIGQTLELGKKIESYEANQPAWL</sequence>
<dbReference type="EMBL" id="FQWD01000004">
    <property type="protein sequence ID" value="SHG63977.1"/>
    <property type="molecule type" value="Genomic_DNA"/>
</dbReference>
<dbReference type="EC" id="4.2.1.33" evidence="10"/>
<gene>
    <name evidence="10" type="primary">leuD</name>
    <name evidence="12" type="ORF">SAMN05216361_2647</name>
</gene>
<evidence type="ECO:0000256" key="1">
    <source>
        <dbReference type="ARBA" id="ARBA00000491"/>
    </source>
</evidence>
<dbReference type="NCBIfam" id="NF002458">
    <property type="entry name" value="PRK01641.1"/>
    <property type="match status" value="1"/>
</dbReference>
<evidence type="ECO:0000313" key="12">
    <source>
        <dbReference type="EMBL" id="SHG63977.1"/>
    </source>
</evidence>
<dbReference type="InterPro" id="IPR033940">
    <property type="entry name" value="IPMI_Swivel"/>
</dbReference>
<comment type="subunit">
    <text evidence="5 10">Heterodimer of LeuC and LeuD.</text>
</comment>
<dbReference type="InterPro" id="IPR015928">
    <property type="entry name" value="Aconitase/3IPM_dehydase_swvl"/>
</dbReference>
<dbReference type="Gene3D" id="3.20.19.10">
    <property type="entry name" value="Aconitase, domain 4"/>
    <property type="match status" value="1"/>
</dbReference>
<keyword evidence="9 10" id="KW-0100">Branched-chain amino acid biosynthesis</keyword>
<dbReference type="PANTHER" id="PTHR43345">
    <property type="entry name" value="3-ISOPROPYLMALATE DEHYDRATASE SMALL SUBUNIT 2-RELATED-RELATED"/>
    <property type="match status" value="1"/>
</dbReference>
<dbReference type="PANTHER" id="PTHR43345:SF5">
    <property type="entry name" value="3-ISOPROPYLMALATE DEHYDRATASE SMALL SUBUNIT"/>
    <property type="match status" value="1"/>
</dbReference>
<evidence type="ECO:0000256" key="2">
    <source>
        <dbReference type="ARBA" id="ARBA00002695"/>
    </source>
</evidence>
<evidence type="ECO:0000256" key="8">
    <source>
        <dbReference type="ARBA" id="ARBA00023239"/>
    </source>
</evidence>
<evidence type="ECO:0000313" key="13">
    <source>
        <dbReference type="Proteomes" id="UP000184520"/>
    </source>
</evidence>
<evidence type="ECO:0000256" key="4">
    <source>
        <dbReference type="ARBA" id="ARBA00009845"/>
    </source>
</evidence>
<evidence type="ECO:0000256" key="3">
    <source>
        <dbReference type="ARBA" id="ARBA00004729"/>
    </source>
</evidence>
<dbReference type="AlphaFoldDB" id="A0A1M5LG03"/>
<keyword evidence="13" id="KW-1185">Reference proteome</keyword>
<evidence type="ECO:0000256" key="7">
    <source>
        <dbReference type="ARBA" id="ARBA00022605"/>
    </source>
</evidence>
<keyword evidence="8 10" id="KW-0456">Lyase</keyword>
<keyword evidence="7 10" id="KW-0028">Amino-acid biosynthesis</keyword>
<comment type="function">
    <text evidence="2 10">Catalyzes the isomerization between 2-isopropylmalate and 3-isopropylmalate, via the formation of 2-isopropylmaleate.</text>
</comment>
<keyword evidence="6 10" id="KW-0432">Leucine biosynthesis</keyword>
<dbReference type="RefSeq" id="WP_073323198.1">
    <property type="nucleotide sequence ID" value="NZ_FQWD01000004.1"/>
</dbReference>
<evidence type="ECO:0000256" key="9">
    <source>
        <dbReference type="ARBA" id="ARBA00023304"/>
    </source>
</evidence>
<dbReference type="NCBIfam" id="TIGR00171">
    <property type="entry name" value="leuD"/>
    <property type="match status" value="1"/>
</dbReference>
<dbReference type="InterPro" id="IPR050075">
    <property type="entry name" value="LeuD"/>
</dbReference>
<dbReference type="SUPFAM" id="SSF52016">
    <property type="entry name" value="LeuD/IlvD-like"/>
    <property type="match status" value="1"/>
</dbReference>
<evidence type="ECO:0000259" key="11">
    <source>
        <dbReference type="Pfam" id="PF00694"/>
    </source>
</evidence>
<dbReference type="GO" id="GO:0009098">
    <property type="term" value="P:L-leucine biosynthetic process"/>
    <property type="evidence" value="ECO:0007669"/>
    <property type="project" value="UniProtKB-UniRule"/>
</dbReference>
<dbReference type="Proteomes" id="UP000184520">
    <property type="component" value="Unassembled WGS sequence"/>
</dbReference>
<dbReference type="CDD" id="cd01577">
    <property type="entry name" value="IPMI_Swivel"/>
    <property type="match status" value="1"/>
</dbReference>